<evidence type="ECO:0000256" key="3">
    <source>
        <dbReference type="ARBA" id="ARBA00006442"/>
    </source>
</evidence>
<comment type="cofactor">
    <cofactor evidence="1 9">
        <name>FAD</name>
        <dbReference type="ChEBI" id="CHEBI:57692"/>
    </cofactor>
</comment>
<comment type="function">
    <text evidence="9">One of at least two accessory proteins for anaerobic nitric oxide (NO) reductase. Reduces the rubredoxin moiety of NO reductase.</text>
</comment>
<dbReference type="Gene3D" id="3.50.50.60">
    <property type="entry name" value="FAD/NAD(P)-binding domain"/>
    <property type="match status" value="2"/>
</dbReference>
<protein>
    <recommendedName>
        <fullName evidence="9">Nitric oxide reductase FlRd-NAD(+) reductase</fullName>
        <ecNumber evidence="9">1.18.1.-</ecNumber>
    </recommendedName>
    <alternativeName>
        <fullName evidence="9">Flavorubredoxin reductase</fullName>
        <shortName evidence="9">FlRd-reductase</shortName>
        <shortName evidence="9">FlavoRb reductase</shortName>
    </alternativeName>
</protein>
<dbReference type="InterPro" id="IPR023753">
    <property type="entry name" value="FAD/NAD-binding_dom"/>
</dbReference>
<dbReference type="Pfam" id="PF07992">
    <property type="entry name" value="Pyr_redox_2"/>
    <property type="match status" value="1"/>
</dbReference>
<dbReference type="InterPro" id="IPR023961">
    <property type="entry name" value="NO_rdtase_NorW"/>
</dbReference>
<comment type="subcellular location">
    <subcellularLocation>
        <location evidence="2 9">Cytoplasm</location>
    </subcellularLocation>
</comment>
<gene>
    <name evidence="12" type="primary">norW_2</name>
    <name evidence="9" type="synonym">flrR</name>
    <name evidence="9" type="synonym">norW</name>
    <name evidence="12" type="ORF">NCTC11544_04548</name>
</gene>
<dbReference type="InterPro" id="IPR041364">
    <property type="entry name" value="Rbx-bd"/>
</dbReference>
<comment type="similarity">
    <text evidence="3 9">Belongs to the FAD-dependent oxidoreductase family.</text>
</comment>
<dbReference type="Gene3D" id="3.30.390.120">
    <property type="match status" value="1"/>
</dbReference>
<evidence type="ECO:0000256" key="7">
    <source>
        <dbReference type="ARBA" id="ARBA00023002"/>
    </source>
</evidence>
<evidence type="ECO:0000259" key="10">
    <source>
        <dbReference type="Pfam" id="PF07992"/>
    </source>
</evidence>
<dbReference type="Proteomes" id="UP000255529">
    <property type="component" value="Unassembled WGS sequence"/>
</dbReference>
<evidence type="ECO:0000256" key="4">
    <source>
        <dbReference type="ARBA" id="ARBA00022490"/>
    </source>
</evidence>
<comment type="catalytic activity">
    <reaction evidence="9">
        <text>2 reduced [nitric oxide reductase rubredoxin domain] + NAD(+) + H(+) = 2 oxidized [nitric oxide reductase rubredoxin domain] + NADH</text>
        <dbReference type="Rhea" id="RHEA:42960"/>
        <dbReference type="Rhea" id="RHEA-COMP:10304"/>
        <dbReference type="Rhea" id="RHEA-COMP:10305"/>
        <dbReference type="ChEBI" id="CHEBI:15378"/>
        <dbReference type="ChEBI" id="CHEBI:29033"/>
        <dbReference type="ChEBI" id="CHEBI:29034"/>
        <dbReference type="ChEBI" id="CHEBI:57540"/>
        <dbReference type="ChEBI" id="CHEBI:57945"/>
    </reaction>
</comment>
<keyword evidence="5 9" id="KW-0285">Flavoprotein</keyword>
<dbReference type="PANTHER" id="PTHR43429:SF3">
    <property type="entry name" value="NITRITE REDUCTASE [NAD(P)H]"/>
    <property type="match status" value="1"/>
</dbReference>
<dbReference type="RefSeq" id="WP_115184374.1">
    <property type="nucleotide sequence ID" value="NZ_CAMKUF010000001.1"/>
</dbReference>
<dbReference type="SUPFAM" id="SSF51905">
    <property type="entry name" value="FAD/NAD(P)-binding domain"/>
    <property type="match status" value="1"/>
</dbReference>
<evidence type="ECO:0000313" key="13">
    <source>
        <dbReference type="Proteomes" id="UP000255529"/>
    </source>
</evidence>
<dbReference type="UniPathway" id="UPA00638"/>
<dbReference type="Pfam" id="PF18113">
    <property type="entry name" value="Rbx_binding"/>
    <property type="match status" value="1"/>
</dbReference>
<dbReference type="PRINTS" id="PR00411">
    <property type="entry name" value="PNDRDTASEI"/>
</dbReference>
<dbReference type="InterPro" id="IPR050260">
    <property type="entry name" value="FAD-bd_OxRdtase"/>
</dbReference>
<comment type="pathway">
    <text evidence="9">Nitrogen metabolism; nitric oxide reduction.</text>
</comment>
<evidence type="ECO:0000256" key="5">
    <source>
        <dbReference type="ARBA" id="ARBA00022630"/>
    </source>
</evidence>
<dbReference type="AlphaFoldDB" id="A0A380ANG1"/>
<keyword evidence="6 9" id="KW-0274">FAD</keyword>
<dbReference type="GO" id="GO:0005737">
    <property type="term" value="C:cytoplasm"/>
    <property type="evidence" value="ECO:0007669"/>
    <property type="project" value="UniProtKB-SubCell"/>
</dbReference>
<dbReference type="PRINTS" id="PR00368">
    <property type="entry name" value="FADPNR"/>
</dbReference>
<dbReference type="NCBIfam" id="NF003437">
    <property type="entry name" value="PRK04965.1"/>
    <property type="match status" value="1"/>
</dbReference>
<keyword evidence="4 9" id="KW-0963">Cytoplasm</keyword>
<evidence type="ECO:0000313" key="12">
    <source>
        <dbReference type="EMBL" id="SUI83622.1"/>
    </source>
</evidence>
<keyword evidence="7 9" id="KW-0560">Oxidoreductase</keyword>
<name>A0A380ANG1_9GAMM</name>
<keyword evidence="8 9" id="KW-0520">NAD</keyword>
<dbReference type="EMBL" id="UGYN01000002">
    <property type="protein sequence ID" value="SUI83622.1"/>
    <property type="molecule type" value="Genomic_DNA"/>
</dbReference>
<dbReference type="InterPro" id="IPR036188">
    <property type="entry name" value="FAD/NAD-bd_sf"/>
</dbReference>
<reference evidence="12 13" key="1">
    <citation type="submission" date="2018-06" db="EMBL/GenBank/DDBJ databases">
        <authorList>
            <consortium name="Pathogen Informatics"/>
            <person name="Doyle S."/>
        </authorList>
    </citation>
    <scope>NUCLEOTIDE SEQUENCE [LARGE SCALE GENOMIC DNA]</scope>
    <source>
        <strain evidence="12 13">NCTC11544</strain>
    </source>
</reference>
<dbReference type="GO" id="GO:0016731">
    <property type="term" value="F:oxidoreductase activity, acting on iron-sulfur proteins as donors, NAD or NADP as acceptor"/>
    <property type="evidence" value="ECO:0007669"/>
    <property type="project" value="UniProtKB-UniRule"/>
</dbReference>
<dbReference type="HAMAP" id="MF_01313">
    <property type="entry name" value="NorW"/>
    <property type="match status" value="1"/>
</dbReference>
<evidence type="ECO:0000256" key="1">
    <source>
        <dbReference type="ARBA" id="ARBA00001974"/>
    </source>
</evidence>
<evidence type="ECO:0000256" key="6">
    <source>
        <dbReference type="ARBA" id="ARBA00022827"/>
    </source>
</evidence>
<feature type="domain" description="Rubredoxin binding" evidence="11">
    <location>
        <begin position="305"/>
        <end position="375"/>
    </location>
</feature>
<dbReference type="EC" id="1.18.1.-" evidence="9"/>
<evidence type="ECO:0000256" key="8">
    <source>
        <dbReference type="ARBA" id="ARBA00023027"/>
    </source>
</evidence>
<evidence type="ECO:0000256" key="2">
    <source>
        <dbReference type="ARBA" id="ARBA00004496"/>
    </source>
</evidence>
<accession>A0A380ANG1</accession>
<evidence type="ECO:0000259" key="11">
    <source>
        <dbReference type="Pfam" id="PF18113"/>
    </source>
</evidence>
<organism evidence="12 13">
    <name type="scientific">Serratia quinivorans</name>
    <dbReference type="NCBI Taxonomy" id="137545"/>
    <lineage>
        <taxon>Bacteria</taxon>
        <taxon>Pseudomonadati</taxon>
        <taxon>Pseudomonadota</taxon>
        <taxon>Gammaproteobacteria</taxon>
        <taxon>Enterobacterales</taxon>
        <taxon>Yersiniaceae</taxon>
        <taxon>Serratia</taxon>
    </lineage>
</organism>
<dbReference type="PANTHER" id="PTHR43429">
    <property type="entry name" value="PYRIDINE NUCLEOTIDE-DISULFIDE OXIDOREDUCTASE DOMAIN-CONTAINING"/>
    <property type="match status" value="1"/>
</dbReference>
<proteinExistence type="inferred from homology"/>
<feature type="domain" description="FAD/NAD(P)-binding" evidence="10">
    <location>
        <begin position="5"/>
        <end position="275"/>
    </location>
</feature>
<evidence type="ECO:0000256" key="9">
    <source>
        <dbReference type="HAMAP-Rule" id="MF_01313"/>
    </source>
</evidence>
<sequence length="379" mass="41430">MNPGILIVGSGFAARQLVKNLRRQDSEVPIRLIAADSCDEYNKPELSHVFSLNQTADALTRQSFGDFAEQFQLTVHPHTRITAIDTQQKMVRSAEQVWHYDKLVLAIGAAAMVPPVPGHELMLTLNSQQEFRDSQLTLIQAQRVLILGGGVIGCELAMDMCRAGKQVTLVDKSGSLLSGLMPVEASCRLQHALQQMGVELLLNQQLGALTQHDEEIQATLSNGRQLWVDAAIASVGLRPNVGLARQAGLQVNRGIQVNNRLQTSQVDVYALGDCAEIEGQLLPFLQPIQFSAMTLAKNLLGAAEAVKLPAMLVKVKTPSLPLQLAGETRRQDLSWTIVAEPQGMIAKGFDQHQQLRAFIVSEDHMKLAFGLLKELNALT</sequence>